<reference evidence="21" key="1">
    <citation type="submission" date="2016-09" db="EMBL/GenBank/DDBJ databases">
        <title>Comparative genomics of the Campylobacter concisus group.</title>
        <authorList>
            <person name="Miller W.G."/>
            <person name="Yee E."/>
            <person name="Chapman M.H."/>
            <person name="Huynh S."/>
            <person name="Bono J.L."/>
            <person name="On S.L.W."/>
            <person name="StLeger J."/>
            <person name="Foster G."/>
            <person name="Parker C.T."/>
        </authorList>
    </citation>
    <scope>NUCLEOTIDE SEQUENCE [LARGE SCALE GENOMIC DNA]</scope>
    <source>
        <strain evidence="21">RM18021</strain>
    </source>
</reference>
<sequence>MKQRVITGALMFLAVLIIFFVDNYNLNFIILGVVLYLSFKESIQLFKLEGCEKLVFVALAFYTLSFVSNPIFCLILAILVIVSFVAYQKSEDLNLILPFIYPSMPIFMMWAIYSQYGVGYLAWVILSVAASDTGAYFVGKKYGHRPFSKSSPNKTLEGVLAGLFLGTVIGAMYSSYFMENALYCAFASFLMCTFGVFGDLFESYLKRRVDIKDSGNILPGHGGVLDRIDGYLFAAPVLLWTLSW</sequence>
<keyword evidence="8" id="KW-1003">Cell membrane</keyword>
<evidence type="ECO:0000256" key="5">
    <source>
        <dbReference type="ARBA" id="ARBA00010185"/>
    </source>
</evidence>
<feature type="transmembrane region" description="Helical" evidence="19">
    <location>
        <begin position="158"/>
        <end position="174"/>
    </location>
</feature>
<evidence type="ECO:0000256" key="7">
    <source>
        <dbReference type="ARBA" id="ARBA00019373"/>
    </source>
</evidence>
<dbReference type="PROSITE" id="PS01315">
    <property type="entry name" value="CDS"/>
    <property type="match status" value="1"/>
</dbReference>
<dbReference type="Pfam" id="PF01148">
    <property type="entry name" value="CTP_transf_1"/>
    <property type="match status" value="1"/>
</dbReference>
<evidence type="ECO:0000256" key="9">
    <source>
        <dbReference type="ARBA" id="ARBA00022516"/>
    </source>
</evidence>
<dbReference type="InterPro" id="IPR000374">
    <property type="entry name" value="PC_trans"/>
</dbReference>
<evidence type="ECO:0000256" key="17">
    <source>
        <dbReference type="ARBA" id="ARBA00023264"/>
    </source>
</evidence>
<dbReference type="PANTHER" id="PTHR46382:SF1">
    <property type="entry name" value="PHOSPHATIDATE CYTIDYLYLTRANSFERASE"/>
    <property type="match status" value="1"/>
</dbReference>
<keyword evidence="14" id="KW-0443">Lipid metabolism</keyword>
<evidence type="ECO:0000256" key="12">
    <source>
        <dbReference type="ARBA" id="ARBA00022695"/>
    </source>
</evidence>
<dbReference type="EMBL" id="CP017258">
    <property type="protein sequence ID" value="AQW86985.1"/>
    <property type="molecule type" value="Genomic_DNA"/>
</dbReference>
<feature type="transmembrane region" description="Helical" evidence="19">
    <location>
        <begin position="119"/>
        <end position="138"/>
    </location>
</feature>
<evidence type="ECO:0000256" key="1">
    <source>
        <dbReference type="ARBA" id="ARBA00001698"/>
    </source>
</evidence>
<evidence type="ECO:0000256" key="11">
    <source>
        <dbReference type="ARBA" id="ARBA00022692"/>
    </source>
</evidence>
<comment type="catalytic activity">
    <reaction evidence="1 18">
        <text>a 1,2-diacyl-sn-glycero-3-phosphate + CTP + H(+) = a CDP-1,2-diacyl-sn-glycerol + diphosphate</text>
        <dbReference type="Rhea" id="RHEA:16229"/>
        <dbReference type="ChEBI" id="CHEBI:15378"/>
        <dbReference type="ChEBI" id="CHEBI:33019"/>
        <dbReference type="ChEBI" id="CHEBI:37563"/>
        <dbReference type="ChEBI" id="CHEBI:58332"/>
        <dbReference type="ChEBI" id="CHEBI:58608"/>
        <dbReference type="EC" id="2.7.7.41"/>
    </reaction>
</comment>
<dbReference type="PANTHER" id="PTHR46382">
    <property type="entry name" value="PHOSPHATIDATE CYTIDYLYLTRANSFERASE"/>
    <property type="match status" value="1"/>
</dbReference>
<evidence type="ECO:0000256" key="19">
    <source>
        <dbReference type="SAM" id="Phobius"/>
    </source>
</evidence>
<evidence type="ECO:0000256" key="18">
    <source>
        <dbReference type="RuleBase" id="RU003938"/>
    </source>
</evidence>
<comment type="similarity">
    <text evidence="5 18">Belongs to the CDS family.</text>
</comment>
<evidence type="ECO:0000256" key="15">
    <source>
        <dbReference type="ARBA" id="ARBA00023136"/>
    </source>
</evidence>
<feature type="transmembrane region" description="Helical" evidence="19">
    <location>
        <begin position="12"/>
        <end position="39"/>
    </location>
</feature>
<evidence type="ECO:0000313" key="21">
    <source>
        <dbReference type="Proteomes" id="UP000190868"/>
    </source>
</evidence>
<keyword evidence="21" id="KW-1185">Reference proteome</keyword>
<evidence type="ECO:0000256" key="2">
    <source>
        <dbReference type="ARBA" id="ARBA00004651"/>
    </source>
</evidence>
<feature type="transmembrane region" description="Helical" evidence="19">
    <location>
        <begin position="59"/>
        <end position="86"/>
    </location>
</feature>
<comment type="pathway">
    <text evidence="4">Lipid metabolism.</text>
</comment>
<protein>
    <recommendedName>
        <fullName evidence="7 18">Phosphatidate cytidylyltransferase</fullName>
        <ecNumber evidence="6 18">2.7.7.41</ecNumber>
    </recommendedName>
</protein>
<dbReference type="Proteomes" id="UP000190868">
    <property type="component" value="Chromosome"/>
</dbReference>
<dbReference type="UniPathway" id="UPA00557">
    <property type="reaction ID" value="UER00614"/>
</dbReference>
<evidence type="ECO:0000256" key="10">
    <source>
        <dbReference type="ARBA" id="ARBA00022679"/>
    </source>
</evidence>
<dbReference type="GeneID" id="56565763"/>
<accession>A0A1S6U5L2</accession>
<keyword evidence="11 18" id="KW-0812">Transmembrane</keyword>
<dbReference type="GO" id="GO:0016024">
    <property type="term" value="P:CDP-diacylglycerol biosynthetic process"/>
    <property type="evidence" value="ECO:0007669"/>
    <property type="project" value="UniProtKB-UniPathway"/>
</dbReference>
<evidence type="ECO:0000256" key="16">
    <source>
        <dbReference type="ARBA" id="ARBA00023209"/>
    </source>
</evidence>
<dbReference type="EC" id="2.7.7.41" evidence="6 18"/>
<evidence type="ECO:0000256" key="4">
    <source>
        <dbReference type="ARBA" id="ARBA00005189"/>
    </source>
</evidence>
<evidence type="ECO:0000256" key="3">
    <source>
        <dbReference type="ARBA" id="ARBA00005119"/>
    </source>
</evidence>
<dbReference type="GO" id="GO:0005886">
    <property type="term" value="C:plasma membrane"/>
    <property type="evidence" value="ECO:0007669"/>
    <property type="project" value="UniProtKB-SubCell"/>
</dbReference>
<keyword evidence="15 19" id="KW-0472">Membrane</keyword>
<gene>
    <name evidence="20" type="primary">cdsA</name>
    <name evidence="20" type="ORF">CPIN18021_0124</name>
</gene>
<evidence type="ECO:0000313" key="20">
    <source>
        <dbReference type="EMBL" id="AQW86985.1"/>
    </source>
</evidence>
<feature type="transmembrane region" description="Helical" evidence="19">
    <location>
        <begin position="93"/>
        <end position="113"/>
    </location>
</feature>
<keyword evidence="9" id="KW-0444">Lipid biosynthesis</keyword>
<organism evidence="20 21">
    <name type="scientific">Campylobacter pinnipediorum subsp. caledonicus</name>
    <dbReference type="NCBI Taxonomy" id="1874362"/>
    <lineage>
        <taxon>Bacteria</taxon>
        <taxon>Pseudomonadati</taxon>
        <taxon>Campylobacterota</taxon>
        <taxon>Epsilonproteobacteria</taxon>
        <taxon>Campylobacterales</taxon>
        <taxon>Campylobacteraceae</taxon>
        <taxon>Campylobacter</taxon>
    </lineage>
</organism>
<dbReference type="RefSeq" id="WP_078422722.1">
    <property type="nucleotide sequence ID" value="NZ_CP017018.1"/>
</dbReference>
<evidence type="ECO:0000256" key="14">
    <source>
        <dbReference type="ARBA" id="ARBA00023098"/>
    </source>
</evidence>
<evidence type="ECO:0000256" key="13">
    <source>
        <dbReference type="ARBA" id="ARBA00022989"/>
    </source>
</evidence>
<comment type="pathway">
    <text evidence="3 18">Phospholipid metabolism; CDP-diacylglycerol biosynthesis; CDP-diacylglycerol from sn-glycerol 3-phosphate: step 3/3.</text>
</comment>
<evidence type="ECO:0000256" key="6">
    <source>
        <dbReference type="ARBA" id="ARBA00012487"/>
    </source>
</evidence>
<evidence type="ECO:0000256" key="8">
    <source>
        <dbReference type="ARBA" id="ARBA00022475"/>
    </source>
</evidence>
<dbReference type="AlphaFoldDB" id="A0A1S6U5L2"/>
<dbReference type="GO" id="GO:0004605">
    <property type="term" value="F:phosphatidate cytidylyltransferase activity"/>
    <property type="evidence" value="ECO:0007669"/>
    <property type="project" value="UniProtKB-EC"/>
</dbReference>
<keyword evidence="16" id="KW-0594">Phospholipid biosynthesis</keyword>
<keyword evidence="12 18" id="KW-0548">Nucleotidyltransferase</keyword>
<keyword evidence="10 18" id="KW-0808">Transferase</keyword>
<dbReference type="KEGG" id="cpin:CPIN18020_0122"/>
<comment type="subcellular location">
    <subcellularLocation>
        <location evidence="2">Cell membrane</location>
        <topology evidence="2">Multi-pass membrane protein</topology>
    </subcellularLocation>
</comment>
<keyword evidence="17" id="KW-1208">Phospholipid metabolism</keyword>
<keyword evidence="13 19" id="KW-1133">Transmembrane helix</keyword>
<name>A0A1S6U5L2_9BACT</name>
<proteinExistence type="inferred from homology"/>
<feature type="transmembrane region" description="Helical" evidence="19">
    <location>
        <begin position="180"/>
        <end position="201"/>
    </location>
</feature>